<dbReference type="EMBL" id="BGPR01105224">
    <property type="protein sequence ID" value="GBM72390.1"/>
    <property type="molecule type" value="Genomic_DNA"/>
</dbReference>
<reference evidence="2 3" key="1">
    <citation type="journal article" date="2019" name="Sci. Rep.">
        <title>Orb-weaving spider Araneus ventricosus genome elucidates the spidroin gene catalogue.</title>
        <authorList>
            <person name="Kono N."/>
            <person name="Nakamura H."/>
            <person name="Ohtoshi R."/>
            <person name="Moran D.A.P."/>
            <person name="Shinohara A."/>
            <person name="Yoshida Y."/>
            <person name="Fujiwara M."/>
            <person name="Mori M."/>
            <person name="Tomita M."/>
            <person name="Arakawa K."/>
        </authorList>
    </citation>
    <scope>NUCLEOTIDE SEQUENCE [LARGE SCALE GENOMIC DNA]</scope>
</reference>
<gene>
    <name evidence="2" type="ORF">AVEN_96533_1</name>
</gene>
<name>A0A4Y2I4E5_ARAVE</name>
<dbReference type="AlphaFoldDB" id="A0A4Y2I4E5"/>
<evidence type="ECO:0000313" key="2">
    <source>
        <dbReference type="EMBL" id="GBM72390.1"/>
    </source>
</evidence>
<keyword evidence="3" id="KW-1185">Reference proteome</keyword>
<feature type="compositionally biased region" description="Polar residues" evidence="1">
    <location>
        <begin position="45"/>
        <end position="54"/>
    </location>
</feature>
<comment type="caution">
    <text evidence="2">The sequence shown here is derived from an EMBL/GenBank/DDBJ whole genome shotgun (WGS) entry which is preliminary data.</text>
</comment>
<feature type="region of interest" description="Disordered" evidence="1">
    <location>
        <begin position="45"/>
        <end position="66"/>
    </location>
</feature>
<organism evidence="2 3">
    <name type="scientific">Araneus ventricosus</name>
    <name type="common">Orbweaver spider</name>
    <name type="synonym">Epeira ventricosa</name>
    <dbReference type="NCBI Taxonomy" id="182803"/>
    <lineage>
        <taxon>Eukaryota</taxon>
        <taxon>Metazoa</taxon>
        <taxon>Ecdysozoa</taxon>
        <taxon>Arthropoda</taxon>
        <taxon>Chelicerata</taxon>
        <taxon>Arachnida</taxon>
        <taxon>Araneae</taxon>
        <taxon>Araneomorphae</taxon>
        <taxon>Entelegynae</taxon>
        <taxon>Araneoidea</taxon>
        <taxon>Araneidae</taxon>
        <taxon>Araneus</taxon>
    </lineage>
</organism>
<dbReference type="Proteomes" id="UP000499080">
    <property type="component" value="Unassembled WGS sequence"/>
</dbReference>
<protein>
    <submittedName>
        <fullName evidence="2">Uncharacterized protein</fullName>
    </submittedName>
</protein>
<proteinExistence type="predicted"/>
<accession>A0A4Y2I4E5</accession>
<evidence type="ECO:0000256" key="1">
    <source>
        <dbReference type="SAM" id="MobiDB-lite"/>
    </source>
</evidence>
<sequence>MQPTISAILSDRSHATNLFAEWHCARAHENRARLLSVGYAQNFQSRSAPRLSSSHCRRNSKVRSSRSTHYCSVIEVRSFYSLPDSP</sequence>
<evidence type="ECO:0000313" key="3">
    <source>
        <dbReference type="Proteomes" id="UP000499080"/>
    </source>
</evidence>
<feature type="compositionally biased region" description="Basic residues" evidence="1">
    <location>
        <begin position="55"/>
        <end position="66"/>
    </location>
</feature>